<feature type="chain" id="PRO_5012906680" evidence="1">
    <location>
        <begin position="33"/>
        <end position="931"/>
    </location>
</feature>
<feature type="domain" description="Endo-beta-N-acetylglucosaminidase D-like D2" evidence="3">
    <location>
        <begin position="662"/>
        <end position="736"/>
    </location>
</feature>
<dbReference type="GO" id="GO:0033925">
    <property type="term" value="F:mannosyl-glycoprotein endo-beta-N-acetylglucosaminidase activity"/>
    <property type="evidence" value="ECO:0007669"/>
    <property type="project" value="InterPro"/>
</dbReference>
<accession>A0A1M6MQ91</accession>
<dbReference type="RefSeq" id="WP_084108770.1">
    <property type="nucleotide sequence ID" value="NZ_FQZB01000011.1"/>
</dbReference>
<reference evidence="4 5" key="1">
    <citation type="submission" date="2016-11" db="EMBL/GenBank/DDBJ databases">
        <authorList>
            <person name="Jaros S."/>
            <person name="Januszkiewicz K."/>
            <person name="Wedrychowicz H."/>
        </authorList>
    </citation>
    <scope>NUCLEOTIDE SEQUENCE [LARGE SCALE GENOMIC DNA]</scope>
    <source>
        <strain evidence="4 5">DSM 21758</strain>
    </source>
</reference>
<feature type="signal peptide" evidence="1">
    <location>
        <begin position="1"/>
        <end position="32"/>
    </location>
</feature>
<keyword evidence="1" id="KW-0732">Signal</keyword>
<dbReference type="Gene3D" id="2.60.120.260">
    <property type="entry name" value="Galactose-binding domain-like"/>
    <property type="match status" value="1"/>
</dbReference>
<sequence length="931" mass="105169">MNNKKIRNMMSITMALTMTTSIVLSNSINSYASDSLPMQGEKAREKNQPKFSGYRVWDIRDWSPETDVDAQFLRSQIPLQKRNEAFKPTQANPNLNSDAQVMLMQGDYGNAFVDGMMYNNTFGYHTLNFWQYVDYFSPWHGATTAHVPENLYDWQNELKDPNGWQKRYFEFGILNIPNPAYTNAAHKNGVKSVACIYFDQAFRAGQTINEIFIQDKDGKFIVAEKLIEMAKYFGYDGYFFNCEEAPKDRELQKKFLARLTEAGLWTQFYDTNSEMNDSKAQWLKSSIDGKSKRIQNSVFVNYGWPSYVDSNTNYCKTNGVDQFKEVFYGVEANQNKFNGGHSSANVPLLYENGTKNLKGSVALFTPSDFYQRGLDNDLGIQGKSVEGDSKYQWMIAERERMYFSGVLSNPLKTGNIPGASRPEVGVKDSSGWVGVADFASERSVIKGSTFYTNFNTGHGMQYFTNGKVSSDNEWSNINIQDILPTWQWWIDSSKQDNKLKVDFDYGEKYYTEAYKYKKNGGYNGGSSLVVAGSLESENFLRLYKTDLDVKDKSKLSIAYNKSSISDGSEMKVGLILKDNPSKVEYISIPNSGDKTDGWVERELDLSAYKGKKIVTIGLAFNPLKTVVNNYQMNIGEIKITDGKDNTPKSPTGFKVDKALTDDEMIVKWDIADYNSVNKYEVYANLSSGKRVHVGSIYDNILYIKSLENEKDNVTLELIAIGKDGSKSEPAKINYDFKNKVSNIKVEEEKSSTGIITQSKGVGSLSLSWENPKNDYKAVEIQVSILENNDKEVFTKVVDKGTTATQISVPRQQGEKYEVSIKTILNDGSKTEPMKTTGKMKDTFIDSYDTNKVSISGRYAIFQSPDSVDWWKMYVKVNGKVVKFTSRFAGTTNEATRGKNNMKVTLPSNTGTMEIILEDYAGNISKPTTIRF</sequence>
<evidence type="ECO:0000313" key="4">
    <source>
        <dbReference type="EMBL" id="SHJ85579.1"/>
    </source>
</evidence>
<evidence type="ECO:0000313" key="5">
    <source>
        <dbReference type="Proteomes" id="UP000184310"/>
    </source>
</evidence>
<evidence type="ECO:0000259" key="3">
    <source>
        <dbReference type="Pfam" id="PF21910"/>
    </source>
</evidence>
<name>A0A1M6MQ91_9CLOT</name>
<evidence type="ECO:0000256" key="1">
    <source>
        <dbReference type="SAM" id="SignalP"/>
    </source>
</evidence>
<dbReference type="GO" id="GO:0005829">
    <property type="term" value="C:cytosol"/>
    <property type="evidence" value="ECO:0007669"/>
    <property type="project" value="UniProtKB-SubCell"/>
</dbReference>
<keyword evidence="5" id="KW-1185">Reference proteome</keyword>
<dbReference type="InterPro" id="IPR005201">
    <property type="entry name" value="TIM_ENGase"/>
</dbReference>
<dbReference type="AlphaFoldDB" id="A0A1M6MQ91"/>
<dbReference type="InterPro" id="IPR013783">
    <property type="entry name" value="Ig-like_fold"/>
</dbReference>
<dbReference type="PANTHER" id="PTHR13246:SF1">
    <property type="entry name" value="CYTOSOLIC ENDO-BETA-N-ACETYLGLUCOSAMINIDASE"/>
    <property type="match status" value="1"/>
</dbReference>
<dbReference type="PANTHER" id="PTHR13246">
    <property type="entry name" value="ENDO BETA N-ACETYLGLUCOSAMINIDASE"/>
    <property type="match status" value="1"/>
</dbReference>
<protein>
    <submittedName>
        <fullName evidence="4">Endo-beta-N-acetylglucosaminidase D</fullName>
    </submittedName>
</protein>
<dbReference type="Pfam" id="PF03644">
    <property type="entry name" value="Glyco_hydro_85"/>
    <property type="match status" value="1"/>
</dbReference>
<gene>
    <name evidence="4" type="ORF">SAMN02745163_02720</name>
</gene>
<dbReference type="InterPro" id="IPR032979">
    <property type="entry name" value="ENGase"/>
</dbReference>
<evidence type="ECO:0000259" key="2">
    <source>
        <dbReference type="Pfam" id="PF03644"/>
    </source>
</evidence>
<organism evidence="4 5">
    <name type="scientific">Clostridium cavendishii DSM 21758</name>
    <dbReference type="NCBI Taxonomy" id="1121302"/>
    <lineage>
        <taxon>Bacteria</taxon>
        <taxon>Bacillati</taxon>
        <taxon>Bacillota</taxon>
        <taxon>Clostridia</taxon>
        <taxon>Eubacteriales</taxon>
        <taxon>Clostridiaceae</taxon>
        <taxon>Clostridium</taxon>
    </lineage>
</organism>
<feature type="domain" description="Cytosolic endo-beta-N-acetylglucosaminidase TIM barrel" evidence="2">
    <location>
        <begin position="119"/>
        <end position="461"/>
    </location>
</feature>
<dbReference type="Proteomes" id="UP000184310">
    <property type="component" value="Unassembled WGS sequence"/>
</dbReference>
<proteinExistence type="predicted"/>
<dbReference type="OrthoDB" id="1089471at2"/>
<dbReference type="Gene3D" id="2.60.40.10">
    <property type="entry name" value="Immunoglobulins"/>
    <property type="match status" value="1"/>
</dbReference>
<dbReference type="EMBL" id="FQZB01000011">
    <property type="protein sequence ID" value="SHJ85579.1"/>
    <property type="molecule type" value="Genomic_DNA"/>
</dbReference>
<dbReference type="Gene3D" id="3.20.20.80">
    <property type="entry name" value="Glycosidases"/>
    <property type="match status" value="1"/>
</dbReference>
<dbReference type="STRING" id="1121302.SAMN02745163_02720"/>
<dbReference type="InterPro" id="IPR054110">
    <property type="entry name" value="EndoD-like_D2"/>
</dbReference>
<dbReference type="Pfam" id="PF21910">
    <property type="entry name" value="GH85_C"/>
    <property type="match status" value="1"/>
</dbReference>